<dbReference type="GeneID" id="9751408"/>
<reference evidence="2" key="2">
    <citation type="journal article" date="2010" name="Stand. Genomic Sci.">
        <title>Complete genome sequence of Vulcanisaeta distributa type strain (IC-017T).</title>
        <authorList>
            <person name="Mavromatis K."/>
            <person name="Sikorski J."/>
            <person name="Pabst E."/>
            <person name="Teshima H."/>
            <person name="Lapidus A."/>
            <person name="Lucas S."/>
            <person name="Nolan M."/>
            <person name="Glavina Del Rio T."/>
            <person name="Cheng J."/>
            <person name="Bruce D."/>
            <person name="Goodwin L."/>
            <person name="Pitluck S."/>
            <person name="Liolios K."/>
            <person name="Ivanova N."/>
            <person name="Mikhailova N."/>
            <person name="Pati A."/>
            <person name="Chen A."/>
            <person name="Palaniappan K."/>
            <person name="Land M."/>
            <person name="Hauser L."/>
            <person name="Chang Y."/>
            <person name="Jeffries C."/>
            <person name="Rohde M."/>
            <person name="Spring S."/>
            <person name="Goker M."/>
            <person name="Wirth R."/>
            <person name="Woyke T."/>
            <person name="Bristow J."/>
            <person name="Eisen J."/>
            <person name="Markowitz V."/>
            <person name="Hugenholtz P."/>
            <person name="Klenk H."/>
            <person name="Kyrpides N."/>
        </authorList>
    </citation>
    <scope>NUCLEOTIDE SEQUENCE [LARGE SCALE GENOMIC DNA]</scope>
    <source>
        <strain evidence="2">DSM 14429 / JCM 11212 / NBRC 100878 / IC-017</strain>
    </source>
</reference>
<gene>
    <name evidence="1" type="ordered locus">Vdis_0489</name>
</gene>
<dbReference type="Proteomes" id="UP000006681">
    <property type="component" value="Chromosome"/>
</dbReference>
<accession>E1QUG2</accession>
<reference evidence="1 2" key="1">
    <citation type="journal article" date="2010" name="Stand. Genomic Sci.">
        <title>Complete genome sequence of Vulcanisaeta distributa type strain (IC-017).</title>
        <authorList>
            <person name="Mavromatis K."/>
            <person name="Sikorski J."/>
            <person name="Pabst E."/>
            <person name="Teshima H."/>
            <person name="Lapidus A."/>
            <person name="Lucas S."/>
            <person name="Nolan M."/>
            <person name="Glavina Del Rio T."/>
            <person name="Cheng J.F."/>
            <person name="Bruce D."/>
            <person name="Goodwin L."/>
            <person name="Pitluck S."/>
            <person name="Liolios K."/>
            <person name="Ivanova N."/>
            <person name="Mikhailova N."/>
            <person name="Pati A."/>
            <person name="Chen A."/>
            <person name="Palaniappan K."/>
            <person name="Land M."/>
            <person name="Hauser L."/>
            <person name="Chang Y.J."/>
            <person name="Jeffries C.D."/>
            <person name="Rohde M."/>
            <person name="Spring S."/>
            <person name="Goker M."/>
            <person name="Wirth R."/>
            <person name="Woyke T."/>
            <person name="Bristow J."/>
            <person name="Eisen J.A."/>
            <person name="Markowitz V."/>
            <person name="Hugenholtz P."/>
            <person name="Klenk H.P."/>
            <person name="Kyrpides N.C."/>
        </authorList>
    </citation>
    <scope>NUCLEOTIDE SEQUENCE [LARGE SCALE GENOMIC DNA]</scope>
    <source>
        <strain evidence="2">DSM 14429 / JCM 11212 / NBRC 100878 / IC-017</strain>
    </source>
</reference>
<dbReference type="RefSeq" id="WP_013335613.1">
    <property type="nucleotide sequence ID" value="NC_014537.1"/>
</dbReference>
<proteinExistence type="predicted"/>
<name>E1QUG2_VULDI</name>
<keyword evidence="2" id="KW-1185">Reference proteome</keyword>
<dbReference type="AlphaFoldDB" id="E1QUG2"/>
<sequence length="215" mass="25034">MRFAQDKQAVSDEVIKRNKFCSGVRVGHKYACGGEVNDVELLNESVNLLTEAVNRILKWQVWDTWWIDVWRREWNRVRDNVKEQFKGKYSDEVMNNLLVVIDEYIRYIDVLKEYWVTNDVGGNIRKLVEDLMSERAEVIVRRTGNSLINSVHGKYVSLTAKRPGEGVIVHLELSDLRVMTVKVPDIWNIINVDHDESIKDVLMALRLALPPLMRV</sequence>
<dbReference type="eggNOG" id="arCOG10867">
    <property type="taxonomic scope" value="Archaea"/>
</dbReference>
<evidence type="ECO:0000313" key="2">
    <source>
        <dbReference type="Proteomes" id="UP000006681"/>
    </source>
</evidence>
<dbReference type="KEGG" id="vdi:Vdis_0489"/>
<evidence type="ECO:0000313" key="1">
    <source>
        <dbReference type="EMBL" id="ADN49888.1"/>
    </source>
</evidence>
<dbReference type="EMBL" id="CP002100">
    <property type="protein sequence ID" value="ADN49888.1"/>
    <property type="molecule type" value="Genomic_DNA"/>
</dbReference>
<dbReference type="OrthoDB" id="384822at2157"/>
<protein>
    <submittedName>
        <fullName evidence="1">Uncharacterized protein</fullName>
    </submittedName>
</protein>
<dbReference type="HOGENOM" id="CLU_1280858_0_0_2"/>
<organism evidence="1 2">
    <name type="scientific">Vulcanisaeta distributa (strain DSM 14429 / JCM 11212 / NBRC 100878 / IC-017)</name>
    <dbReference type="NCBI Taxonomy" id="572478"/>
    <lineage>
        <taxon>Archaea</taxon>
        <taxon>Thermoproteota</taxon>
        <taxon>Thermoprotei</taxon>
        <taxon>Thermoproteales</taxon>
        <taxon>Thermoproteaceae</taxon>
        <taxon>Vulcanisaeta</taxon>
    </lineage>
</organism>